<gene>
    <name evidence="2" type="ORF">L203_102729</name>
</gene>
<dbReference type="KEGG" id="cdep:91086940"/>
<reference evidence="2" key="1">
    <citation type="submission" date="2016-06" db="EMBL/GenBank/DDBJ databases">
        <authorList>
            <person name="Cuomo C."/>
            <person name="Litvintseva A."/>
            <person name="Heitman J."/>
            <person name="Chen Y."/>
            <person name="Sun S."/>
            <person name="Springer D."/>
            <person name="Dromer F."/>
            <person name="Young S."/>
            <person name="Zeng Q."/>
            <person name="Chapman S."/>
            <person name="Gujja S."/>
            <person name="Saif S."/>
            <person name="Birren B."/>
        </authorList>
    </citation>
    <scope>NUCLEOTIDE SEQUENCE</scope>
    <source>
        <strain evidence="2">CBS 7841</strain>
    </source>
</reference>
<feature type="compositionally biased region" description="Polar residues" evidence="1">
    <location>
        <begin position="95"/>
        <end position="108"/>
    </location>
</feature>
<accession>A0AAJ8JSD2</accession>
<keyword evidence="3" id="KW-1185">Reference proteome</keyword>
<proteinExistence type="predicted"/>
<evidence type="ECO:0000313" key="3">
    <source>
        <dbReference type="Proteomes" id="UP000094043"/>
    </source>
</evidence>
<dbReference type="EMBL" id="CP143786">
    <property type="protein sequence ID" value="WVN87546.1"/>
    <property type="molecule type" value="Genomic_DNA"/>
</dbReference>
<evidence type="ECO:0000256" key="1">
    <source>
        <dbReference type="SAM" id="MobiDB-lite"/>
    </source>
</evidence>
<feature type="compositionally biased region" description="Polar residues" evidence="1">
    <location>
        <begin position="55"/>
        <end position="65"/>
    </location>
</feature>
<protein>
    <submittedName>
        <fullName evidence="2">Uncharacterized protein</fullName>
    </submittedName>
</protein>
<reference evidence="2" key="3">
    <citation type="submission" date="2024-01" db="EMBL/GenBank/DDBJ databases">
        <authorList>
            <person name="Coelho M.A."/>
            <person name="David-Palma M."/>
            <person name="Shea T."/>
            <person name="Sun S."/>
            <person name="Cuomo C.A."/>
            <person name="Heitman J."/>
        </authorList>
    </citation>
    <scope>NUCLEOTIDE SEQUENCE</scope>
    <source>
        <strain evidence="2">CBS 7841</strain>
    </source>
</reference>
<sequence>MKAQLVHNTLLWECLCWSWQSPLQPSRDVSALSSASRVKRAADTERVTAVDPLSNADSPRLSVTVSPVKGTSNPNTTPGNTDSKNPPSESVPPTAITTANPTGKTSDSLYDVKESATFSVYYLDPKDSKDPKDLKTKQVPVNYKDAAGSAHDNAGNPWFTGGFWQAIMSAGGSGVVKDGLFKSVDSNNDKLAQAGLWGFKYLTGVDAEKIDVTEDAKDWDALMGKANENPVIVLTKKPPAKGMEPNQYYTVYSTAVDKTHITVWNSTDPSSLQKTLFTVTSEELRKGTQTLYDLKDWAKF</sequence>
<name>A0AAJ8JSD2_9TREE</name>
<feature type="region of interest" description="Disordered" evidence="1">
    <location>
        <begin position="37"/>
        <end position="108"/>
    </location>
</feature>
<dbReference type="AlphaFoldDB" id="A0AAJ8JSD2"/>
<feature type="compositionally biased region" description="Low complexity" evidence="1">
    <location>
        <begin position="70"/>
        <end position="81"/>
    </location>
</feature>
<organism evidence="2 3">
    <name type="scientific">Cryptococcus depauperatus CBS 7841</name>
    <dbReference type="NCBI Taxonomy" id="1295531"/>
    <lineage>
        <taxon>Eukaryota</taxon>
        <taxon>Fungi</taxon>
        <taxon>Dikarya</taxon>
        <taxon>Basidiomycota</taxon>
        <taxon>Agaricomycotina</taxon>
        <taxon>Tremellomycetes</taxon>
        <taxon>Tremellales</taxon>
        <taxon>Cryptococcaceae</taxon>
        <taxon>Cryptococcus</taxon>
    </lineage>
</organism>
<dbReference type="GeneID" id="91086940"/>
<reference evidence="2" key="2">
    <citation type="journal article" date="2022" name="Elife">
        <title>Obligate sexual reproduction of a homothallic fungus closely related to the Cryptococcus pathogenic species complex.</title>
        <authorList>
            <person name="Passer A.R."/>
            <person name="Clancey S.A."/>
            <person name="Shea T."/>
            <person name="David-Palma M."/>
            <person name="Averette A.F."/>
            <person name="Boekhout T."/>
            <person name="Porcel B.M."/>
            <person name="Nowrousian M."/>
            <person name="Cuomo C.A."/>
            <person name="Sun S."/>
            <person name="Heitman J."/>
            <person name="Coelho M.A."/>
        </authorList>
    </citation>
    <scope>NUCLEOTIDE SEQUENCE</scope>
    <source>
        <strain evidence="2">CBS 7841</strain>
    </source>
</reference>
<evidence type="ECO:0000313" key="2">
    <source>
        <dbReference type="EMBL" id="WVN87546.1"/>
    </source>
</evidence>
<dbReference type="RefSeq" id="XP_066068246.1">
    <property type="nucleotide sequence ID" value="XM_066212149.1"/>
</dbReference>
<dbReference type="Proteomes" id="UP000094043">
    <property type="component" value="Chromosome 3"/>
</dbReference>